<name>A0A949NF89_9FIRM</name>
<gene>
    <name evidence="1" type="ORF">KTH89_12560</name>
</gene>
<proteinExistence type="predicted"/>
<sequence>MDPNEITNKGGEKGTFIVHVQYRQNATWQGEVVWAEKKITKSFRSALELLKLIDSALEQTDTEEAEKRRKL</sequence>
<keyword evidence="2" id="KW-1185">Reference proteome</keyword>
<dbReference type="AlphaFoldDB" id="A0A949NF89"/>
<protein>
    <submittedName>
        <fullName evidence="1">Uncharacterized protein</fullName>
    </submittedName>
</protein>
<evidence type="ECO:0000313" key="2">
    <source>
        <dbReference type="Proteomes" id="UP000712157"/>
    </source>
</evidence>
<comment type="caution">
    <text evidence="1">The sequence shown here is derived from an EMBL/GenBank/DDBJ whole genome shotgun (WGS) entry which is preliminary data.</text>
</comment>
<organism evidence="1 2">
    <name type="scientific">Diplocloster agilis</name>
    <dbReference type="NCBI Taxonomy" id="2850323"/>
    <lineage>
        <taxon>Bacteria</taxon>
        <taxon>Bacillati</taxon>
        <taxon>Bacillota</taxon>
        <taxon>Clostridia</taxon>
        <taxon>Lachnospirales</taxon>
        <taxon>Lachnospiraceae</taxon>
        <taxon>Diplocloster</taxon>
    </lineage>
</organism>
<accession>A0A949NF89</accession>
<dbReference type="Proteomes" id="UP000712157">
    <property type="component" value="Unassembled WGS sequence"/>
</dbReference>
<dbReference type="EMBL" id="JAHQCW010000020">
    <property type="protein sequence ID" value="MBU9737374.1"/>
    <property type="molecule type" value="Genomic_DNA"/>
</dbReference>
<evidence type="ECO:0000313" key="1">
    <source>
        <dbReference type="EMBL" id="MBU9737374.1"/>
    </source>
</evidence>
<reference evidence="1" key="1">
    <citation type="submission" date="2021-06" db="EMBL/GenBank/DDBJ databases">
        <title>Description of novel taxa of the family Lachnospiraceae.</title>
        <authorList>
            <person name="Chaplin A.V."/>
            <person name="Sokolova S.R."/>
            <person name="Pikina A.P."/>
            <person name="Korzhanova M."/>
            <person name="Belova V."/>
            <person name="Korostin D."/>
            <person name="Efimov B.A."/>
        </authorList>
    </citation>
    <scope>NUCLEOTIDE SEQUENCE</scope>
    <source>
        <strain evidence="1">ASD5720</strain>
    </source>
</reference>